<dbReference type="GeneID" id="71984112"/>
<evidence type="ECO:0000313" key="3">
    <source>
        <dbReference type="Proteomes" id="UP000756132"/>
    </source>
</evidence>
<dbReference type="Proteomes" id="UP000756132">
    <property type="component" value="Chromosome 4"/>
</dbReference>
<dbReference type="RefSeq" id="XP_047760172.1">
    <property type="nucleotide sequence ID" value="XM_047903382.1"/>
</dbReference>
<evidence type="ECO:0000313" key="2">
    <source>
        <dbReference type="EMBL" id="UJO15806.1"/>
    </source>
</evidence>
<reference evidence="2" key="2">
    <citation type="journal article" date="2022" name="Microb. Genom.">
        <title>A chromosome-scale genome assembly of the tomato pathogen Cladosporium fulvum reveals a compartmentalized genome architecture and the presence of a dispensable chromosome.</title>
        <authorList>
            <person name="Zaccaron A.Z."/>
            <person name="Chen L.H."/>
            <person name="Samaras A."/>
            <person name="Stergiopoulos I."/>
        </authorList>
    </citation>
    <scope>NUCLEOTIDE SEQUENCE</scope>
    <source>
        <strain evidence="2">Race5_Kim</strain>
    </source>
</reference>
<proteinExistence type="predicted"/>
<keyword evidence="3" id="KW-1185">Reference proteome</keyword>
<accession>A0A9Q8LE89</accession>
<organism evidence="2 3">
    <name type="scientific">Passalora fulva</name>
    <name type="common">Tomato leaf mold</name>
    <name type="synonym">Cladosporium fulvum</name>
    <dbReference type="NCBI Taxonomy" id="5499"/>
    <lineage>
        <taxon>Eukaryota</taxon>
        <taxon>Fungi</taxon>
        <taxon>Dikarya</taxon>
        <taxon>Ascomycota</taxon>
        <taxon>Pezizomycotina</taxon>
        <taxon>Dothideomycetes</taxon>
        <taxon>Dothideomycetidae</taxon>
        <taxon>Mycosphaerellales</taxon>
        <taxon>Mycosphaerellaceae</taxon>
        <taxon>Fulvia</taxon>
    </lineage>
</organism>
<sequence>MKLTLFSSITLALLASSIQAMPSATSLTPDGEYSMADYAKRWSINQNGEILNTLSRRQAGLGPQLCTCTGCKMEDGKICCGRG</sequence>
<feature type="signal peptide" evidence="1">
    <location>
        <begin position="1"/>
        <end position="20"/>
    </location>
</feature>
<protein>
    <submittedName>
        <fullName evidence="2">Uncharacterized protein</fullName>
    </submittedName>
</protein>
<feature type="chain" id="PRO_5040513873" evidence="1">
    <location>
        <begin position="21"/>
        <end position="83"/>
    </location>
</feature>
<reference evidence="2" key="1">
    <citation type="submission" date="2021-12" db="EMBL/GenBank/DDBJ databases">
        <authorList>
            <person name="Zaccaron A."/>
            <person name="Stergiopoulos I."/>
        </authorList>
    </citation>
    <scope>NUCLEOTIDE SEQUENCE</scope>
    <source>
        <strain evidence="2">Race5_Kim</strain>
    </source>
</reference>
<evidence type="ECO:0000256" key="1">
    <source>
        <dbReference type="SAM" id="SignalP"/>
    </source>
</evidence>
<dbReference type="AlphaFoldDB" id="A0A9Q8LE89"/>
<gene>
    <name evidence="2" type="ORF">CLAFUR5_04234</name>
</gene>
<name>A0A9Q8LE89_PASFU</name>
<dbReference type="KEGG" id="ffu:CLAFUR5_04234"/>
<keyword evidence="1" id="KW-0732">Signal</keyword>
<dbReference type="EMBL" id="CP090166">
    <property type="protein sequence ID" value="UJO15806.1"/>
    <property type="molecule type" value="Genomic_DNA"/>
</dbReference>